<proteinExistence type="predicted"/>
<gene>
    <name evidence="1" type="ORF">OJ1136_F03.1</name>
    <name evidence="2" type="ORF">P0712G01.20</name>
</gene>
<reference evidence="1" key="1">
    <citation type="submission" date="2002-01" db="EMBL/GenBank/DDBJ databases">
        <title>Oryza sativa nipponbare(GA3) genomic DNA, chromosome 6, BAC clone:OJ1136_F03.</title>
        <authorList>
            <person name="Sasaki T."/>
            <person name="Matsumoto T."/>
            <person name="Yamamoto K."/>
        </authorList>
    </citation>
    <scope>NUCLEOTIDE SEQUENCE</scope>
</reference>
<dbReference type="Proteomes" id="UP000000763">
    <property type="component" value="Chromosome 6"/>
</dbReference>
<reference evidence="3" key="3">
    <citation type="journal article" date="2005" name="Nature">
        <title>The map-based sequence of the rice genome.</title>
        <authorList>
            <consortium name="International rice genome sequencing project (IRGSP)"/>
            <person name="Matsumoto T."/>
            <person name="Wu J."/>
            <person name="Kanamori H."/>
            <person name="Katayose Y."/>
            <person name="Fujisawa M."/>
            <person name="Namiki N."/>
            <person name="Mizuno H."/>
            <person name="Yamamoto K."/>
            <person name="Antonio B.A."/>
            <person name="Baba T."/>
            <person name="Sakata K."/>
            <person name="Nagamura Y."/>
            <person name="Aoki H."/>
            <person name="Arikawa K."/>
            <person name="Arita K."/>
            <person name="Bito T."/>
            <person name="Chiden Y."/>
            <person name="Fujitsuka N."/>
            <person name="Fukunaka R."/>
            <person name="Hamada M."/>
            <person name="Harada C."/>
            <person name="Hayashi A."/>
            <person name="Hijishita S."/>
            <person name="Honda M."/>
            <person name="Hosokawa S."/>
            <person name="Ichikawa Y."/>
            <person name="Idonuma A."/>
            <person name="Iijima M."/>
            <person name="Ikeda M."/>
            <person name="Ikeno M."/>
            <person name="Ito K."/>
            <person name="Ito S."/>
            <person name="Ito T."/>
            <person name="Ito Y."/>
            <person name="Ito Y."/>
            <person name="Iwabuchi A."/>
            <person name="Kamiya K."/>
            <person name="Karasawa W."/>
            <person name="Kurita K."/>
            <person name="Katagiri S."/>
            <person name="Kikuta A."/>
            <person name="Kobayashi H."/>
            <person name="Kobayashi N."/>
            <person name="Machita K."/>
            <person name="Maehara T."/>
            <person name="Masukawa M."/>
            <person name="Mizubayashi T."/>
            <person name="Mukai Y."/>
            <person name="Nagasaki H."/>
            <person name="Nagata Y."/>
            <person name="Naito S."/>
            <person name="Nakashima M."/>
            <person name="Nakama Y."/>
            <person name="Nakamichi Y."/>
            <person name="Nakamura M."/>
            <person name="Meguro A."/>
            <person name="Negishi M."/>
            <person name="Ohta I."/>
            <person name="Ohta T."/>
            <person name="Okamoto M."/>
            <person name="Ono N."/>
            <person name="Saji S."/>
            <person name="Sakaguchi M."/>
            <person name="Sakai K."/>
            <person name="Shibata M."/>
            <person name="Shimokawa T."/>
            <person name="Song J."/>
            <person name="Takazaki Y."/>
            <person name="Terasawa K."/>
            <person name="Tsugane M."/>
            <person name="Tsuji K."/>
            <person name="Ueda S."/>
            <person name="Waki K."/>
            <person name="Yamagata H."/>
            <person name="Yamamoto M."/>
            <person name="Yamamoto S."/>
            <person name="Yamane H."/>
            <person name="Yoshiki S."/>
            <person name="Yoshihara R."/>
            <person name="Yukawa K."/>
            <person name="Zhong H."/>
            <person name="Yano M."/>
            <person name="Yuan Q."/>
            <person name="Ouyang S."/>
            <person name="Liu J."/>
            <person name="Jones K.M."/>
            <person name="Gansberger K."/>
            <person name="Moffat K."/>
            <person name="Hill J."/>
            <person name="Bera J."/>
            <person name="Fadrosh D."/>
            <person name="Jin S."/>
            <person name="Johri S."/>
            <person name="Kim M."/>
            <person name="Overton L."/>
            <person name="Reardon M."/>
            <person name="Tsitrin T."/>
            <person name="Vuong H."/>
            <person name="Weaver B."/>
            <person name="Ciecko A."/>
            <person name="Tallon L."/>
            <person name="Jackson J."/>
            <person name="Pai G."/>
            <person name="Aken S.V."/>
            <person name="Utterback T."/>
            <person name="Reidmuller S."/>
            <person name="Feldblyum T."/>
            <person name="Hsiao J."/>
            <person name="Zismann V."/>
            <person name="Iobst S."/>
            <person name="de Vazeille A.R."/>
            <person name="Buell C.R."/>
            <person name="Ying K."/>
            <person name="Li Y."/>
            <person name="Lu T."/>
            <person name="Huang Y."/>
            <person name="Zhao Q."/>
            <person name="Feng Q."/>
            <person name="Zhang L."/>
            <person name="Zhu J."/>
            <person name="Weng Q."/>
            <person name="Mu J."/>
            <person name="Lu Y."/>
            <person name="Fan D."/>
            <person name="Liu Y."/>
            <person name="Guan J."/>
            <person name="Zhang Y."/>
            <person name="Yu S."/>
            <person name="Liu X."/>
            <person name="Zhang Y."/>
            <person name="Hong G."/>
            <person name="Han B."/>
            <person name="Choisne N."/>
            <person name="Demange N."/>
            <person name="Orjeda G."/>
            <person name="Samain S."/>
            <person name="Cattolico L."/>
            <person name="Pelletier E."/>
            <person name="Couloux A."/>
            <person name="Segurens B."/>
            <person name="Wincker P."/>
            <person name="D'Hont A."/>
            <person name="Scarpelli C."/>
            <person name="Weissenbach J."/>
            <person name="Salanoubat M."/>
            <person name="Quetier F."/>
            <person name="Yu Y."/>
            <person name="Kim H.R."/>
            <person name="Rambo T."/>
            <person name="Currie J."/>
            <person name="Collura K."/>
            <person name="Luo M."/>
            <person name="Yang T."/>
            <person name="Ammiraju J.S.S."/>
            <person name="Engler F."/>
            <person name="Soderlund C."/>
            <person name="Wing R.A."/>
            <person name="Palmer L.E."/>
            <person name="de la Bastide M."/>
            <person name="Spiegel L."/>
            <person name="Nascimento L."/>
            <person name="Zutavern T."/>
            <person name="O'Shaughnessy A."/>
            <person name="Dike S."/>
            <person name="Dedhia N."/>
            <person name="Preston R."/>
            <person name="Balija V."/>
            <person name="McCombie W.R."/>
            <person name="Chow T."/>
            <person name="Chen H."/>
            <person name="Chung M."/>
            <person name="Chen C."/>
            <person name="Shaw J."/>
            <person name="Wu H."/>
            <person name="Hsiao K."/>
            <person name="Chao Y."/>
            <person name="Chu M."/>
            <person name="Cheng C."/>
            <person name="Hour A."/>
            <person name="Lee P."/>
            <person name="Lin S."/>
            <person name="Lin Y."/>
            <person name="Liou J."/>
            <person name="Liu S."/>
            <person name="Hsing Y."/>
            <person name="Raghuvanshi S."/>
            <person name="Mohanty A."/>
            <person name="Bharti A.K."/>
            <person name="Gaur A."/>
            <person name="Gupta V."/>
            <person name="Kumar D."/>
            <person name="Ravi V."/>
            <person name="Vij S."/>
            <person name="Kapur A."/>
            <person name="Khurana P."/>
            <person name="Khurana P."/>
            <person name="Khurana J.P."/>
            <person name="Tyagi A.K."/>
            <person name="Gaikwad K."/>
            <person name="Singh A."/>
            <person name="Dalal V."/>
            <person name="Srivastava S."/>
            <person name="Dixit A."/>
            <person name="Pal A.K."/>
            <person name="Ghazi I.A."/>
            <person name="Yadav M."/>
            <person name="Pandit A."/>
            <person name="Bhargava A."/>
            <person name="Sureshbabu K."/>
            <person name="Batra K."/>
            <person name="Sharma T.R."/>
            <person name="Mohapatra T."/>
            <person name="Singh N.K."/>
            <person name="Messing J."/>
            <person name="Nelson A.B."/>
            <person name="Fuks G."/>
            <person name="Kavchok S."/>
            <person name="Keizer G."/>
            <person name="Linton E."/>
            <person name="Llaca V."/>
            <person name="Song R."/>
            <person name="Tanyolac B."/>
            <person name="Young S."/>
            <person name="Ho-Il K."/>
            <person name="Hahn J.H."/>
            <person name="Sangsakoo G."/>
            <person name="Vanavichit A."/>
            <person name="de Mattos Luiz.A.T."/>
            <person name="Zimmer P.D."/>
            <person name="Malone G."/>
            <person name="Dellagostin O."/>
            <person name="de Oliveira A.C."/>
            <person name="Bevan M."/>
            <person name="Bancroft I."/>
            <person name="Minx P."/>
            <person name="Cordum H."/>
            <person name="Wilson R."/>
            <person name="Cheng Z."/>
            <person name="Jin W."/>
            <person name="Jiang J."/>
            <person name="Leong S.A."/>
            <person name="Iwama H."/>
            <person name="Gojobori T."/>
            <person name="Itoh T."/>
            <person name="Niimura Y."/>
            <person name="Fujii Y."/>
            <person name="Habara T."/>
            <person name="Sakai H."/>
            <person name="Sato Y."/>
            <person name="Wilson G."/>
            <person name="Kumar K."/>
            <person name="McCouch S."/>
            <person name="Juretic N."/>
            <person name="Hoen D."/>
            <person name="Wright S."/>
            <person name="Bruskiewich R."/>
            <person name="Bureau T."/>
            <person name="Miyao A."/>
            <person name="Hirochika H."/>
            <person name="Nishikawa T."/>
            <person name="Kadowaki K."/>
            <person name="Sugiura M."/>
            <person name="Burr B."/>
            <person name="Sasaki T."/>
        </authorList>
    </citation>
    <scope>NUCLEOTIDE SEQUENCE [LARGE SCALE GENOMIC DNA]</scope>
    <source>
        <strain evidence="3">cv. Nipponbare</strain>
    </source>
</reference>
<evidence type="ECO:0000313" key="1">
    <source>
        <dbReference type="EMBL" id="BAD54097.1"/>
    </source>
</evidence>
<sequence length="75" mass="7912">MWPVRPCYSATARKLAVVALSEGPIGLAGQTDMGWSVRPASARSDRHWLGLTDYGSVGSVSAIPSSIISASRRPV</sequence>
<name>Q5Z5X4_ORYSJ</name>
<organism evidence="2 3">
    <name type="scientific">Oryza sativa subsp. japonica</name>
    <name type="common">Rice</name>
    <dbReference type="NCBI Taxonomy" id="39947"/>
    <lineage>
        <taxon>Eukaryota</taxon>
        <taxon>Viridiplantae</taxon>
        <taxon>Streptophyta</taxon>
        <taxon>Embryophyta</taxon>
        <taxon>Tracheophyta</taxon>
        <taxon>Spermatophyta</taxon>
        <taxon>Magnoliopsida</taxon>
        <taxon>Liliopsida</taxon>
        <taxon>Poales</taxon>
        <taxon>Poaceae</taxon>
        <taxon>BOP clade</taxon>
        <taxon>Oryzoideae</taxon>
        <taxon>Oryzeae</taxon>
        <taxon>Oryzinae</taxon>
        <taxon>Oryza</taxon>
        <taxon>Oryza sativa</taxon>
    </lineage>
</organism>
<dbReference type="EMBL" id="AP005463">
    <property type="protein sequence ID" value="BAD54571.1"/>
    <property type="molecule type" value="Genomic_DNA"/>
</dbReference>
<dbReference type="EMBL" id="AP004678">
    <property type="protein sequence ID" value="BAD54097.1"/>
    <property type="molecule type" value="Genomic_DNA"/>
</dbReference>
<evidence type="ECO:0000313" key="3">
    <source>
        <dbReference type="Proteomes" id="UP000000763"/>
    </source>
</evidence>
<evidence type="ECO:0000313" key="2">
    <source>
        <dbReference type="EMBL" id="BAD54571.1"/>
    </source>
</evidence>
<reference evidence="3" key="4">
    <citation type="journal article" date="2008" name="Nucleic Acids Res.">
        <title>The rice annotation project database (RAP-DB): 2008 update.</title>
        <authorList>
            <consortium name="The rice annotation project (RAP)"/>
        </authorList>
    </citation>
    <scope>GENOME REANNOTATION</scope>
    <source>
        <strain evidence="3">cv. Nipponbare</strain>
    </source>
</reference>
<reference evidence="2" key="2">
    <citation type="submission" date="2002-06" db="EMBL/GenBank/DDBJ databases">
        <title>Oryza sativa nipponbare(GA3) genomic DNA, chromosome 6, PAC clone:P0712G01.</title>
        <authorList>
            <person name="Sasaki T."/>
            <person name="Matsumoto T."/>
            <person name="Katayose Y."/>
        </authorList>
    </citation>
    <scope>NUCLEOTIDE SEQUENCE</scope>
</reference>
<dbReference type="AlphaFoldDB" id="Q5Z5X4"/>
<accession>Q5Z5X4</accession>
<protein>
    <submittedName>
        <fullName evidence="2">Uncharacterized protein</fullName>
    </submittedName>
</protein>